<keyword evidence="2 4" id="KW-0863">Zinc-finger</keyword>
<dbReference type="GO" id="GO:0008270">
    <property type="term" value="F:zinc ion binding"/>
    <property type="evidence" value="ECO:0007669"/>
    <property type="project" value="UniProtKB-KW"/>
</dbReference>
<dbReference type="GO" id="GO:0005689">
    <property type="term" value="C:U12-type spliceosomal complex"/>
    <property type="evidence" value="ECO:0007669"/>
    <property type="project" value="TreeGrafter"/>
</dbReference>
<reference evidence="7" key="1">
    <citation type="submission" date="2014-08" db="EMBL/GenBank/DDBJ databases">
        <authorList>
            <person name="Murali S."/>
            <person name="Richards S."/>
            <person name="Bandaranaike D."/>
            <person name="Bellair M."/>
            <person name="Blankenburg K."/>
            <person name="Chao H."/>
            <person name="Dinh H."/>
            <person name="Doddapaneni H."/>
            <person name="Dugan-Rocha S."/>
            <person name="Elkadiri S."/>
            <person name="Gnanaolivu R."/>
            <person name="Hughes D."/>
            <person name="Lee S."/>
            <person name="Li M."/>
            <person name="Ming W."/>
            <person name="Munidasa M."/>
            <person name="Muniz J."/>
            <person name="Nguyen L."/>
            <person name="Osuji N."/>
            <person name="Pu L.-L."/>
            <person name="Puazo M."/>
            <person name="Skinner E."/>
            <person name="Qu C."/>
            <person name="Quiroz J."/>
            <person name="Raj R."/>
            <person name="Weissenberger G."/>
            <person name="Xin Y."/>
            <person name="Zou X."/>
            <person name="Han Y."/>
            <person name="Worley K."/>
            <person name="Muzny D."/>
            <person name="Gibbs R."/>
        </authorList>
    </citation>
    <scope>NUCLEOTIDE SEQUENCE</scope>
    <source>
        <strain evidence="7">HAZT.00-mixed</strain>
        <tissue evidence="7">Whole organism</tissue>
    </source>
</reference>
<accession>A0A6A0GZR3</accession>
<dbReference type="PANTHER" id="PTHR16465:SF0">
    <property type="entry name" value="ZINC FINGER MATRIN-TYPE PROTEIN 5"/>
    <property type="match status" value="1"/>
</dbReference>
<dbReference type="Proteomes" id="UP000711488">
    <property type="component" value="Unassembled WGS sequence"/>
</dbReference>
<keyword evidence="8" id="KW-1185">Reference proteome</keyword>
<evidence type="ECO:0000313" key="9">
    <source>
        <dbReference type="RefSeq" id="XP_018012711.1"/>
    </source>
</evidence>
<dbReference type="InterPro" id="IPR036236">
    <property type="entry name" value="Znf_C2H2_sf"/>
</dbReference>
<evidence type="ECO:0000256" key="3">
    <source>
        <dbReference type="ARBA" id="ARBA00022833"/>
    </source>
</evidence>
<protein>
    <submittedName>
        <fullName evidence="9">Uncharacterized protein LOC108669813</fullName>
    </submittedName>
</protein>
<dbReference type="PANTHER" id="PTHR16465">
    <property type="entry name" value="NUCLEASE-RELATED"/>
    <property type="match status" value="1"/>
</dbReference>
<evidence type="ECO:0000313" key="8">
    <source>
        <dbReference type="Proteomes" id="UP000694843"/>
    </source>
</evidence>
<sequence length="194" mass="22738">MGRRYYCYYCNTSFPYSREGRLKHCSGHVHARLRARHYEQYETARQRYHTQLSKEKCRKHQSSQGCPFGDECIYSHMTHEQLEMLRLAAQDEAVLEEYGPLPCQLTSSLTCPSTSEEADSLILSIRRRRILQKYPFITEPQKRLGTSDDHMQPQSQTKSSKMAELSQYQPLPPSLMPYTLDNLLSEPLPEWGWQ</sequence>
<evidence type="ECO:0000256" key="1">
    <source>
        <dbReference type="ARBA" id="ARBA00022723"/>
    </source>
</evidence>
<dbReference type="GeneID" id="108669813"/>
<dbReference type="PROSITE" id="PS50103">
    <property type="entry name" value="ZF_C3H1"/>
    <property type="match status" value="1"/>
</dbReference>
<dbReference type="SUPFAM" id="SSF90229">
    <property type="entry name" value="CCCH zinc finger"/>
    <property type="match status" value="1"/>
</dbReference>
<feature type="zinc finger region" description="C3H1-type" evidence="4">
    <location>
        <begin position="51"/>
        <end position="79"/>
    </location>
</feature>
<dbReference type="KEGG" id="hazt:108669813"/>
<feature type="region of interest" description="Disordered" evidence="5">
    <location>
        <begin position="141"/>
        <end position="170"/>
    </location>
</feature>
<dbReference type="SUPFAM" id="SSF57667">
    <property type="entry name" value="beta-beta-alpha zinc fingers"/>
    <property type="match status" value="1"/>
</dbReference>
<dbReference type="InterPro" id="IPR000571">
    <property type="entry name" value="Znf_CCCH"/>
</dbReference>
<keyword evidence="1 4" id="KW-0479">Metal-binding</keyword>
<dbReference type="OrthoDB" id="2417221at2759"/>
<dbReference type="InterPro" id="IPR036855">
    <property type="entry name" value="Znf_CCCH_sf"/>
</dbReference>
<evidence type="ECO:0000256" key="2">
    <source>
        <dbReference type="ARBA" id="ARBA00022771"/>
    </source>
</evidence>
<evidence type="ECO:0000259" key="6">
    <source>
        <dbReference type="PROSITE" id="PS50103"/>
    </source>
</evidence>
<feature type="domain" description="C3H1-type" evidence="6">
    <location>
        <begin position="51"/>
        <end position="79"/>
    </location>
</feature>
<name>A0A6A0GZR3_HYAAZ</name>
<feature type="compositionally biased region" description="Basic and acidic residues" evidence="5">
    <location>
        <begin position="141"/>
        <end position="151"/>
    </location>
</feature>
<reference evidence="7" key="2">
    <citation type="journal article" date="2018" name="Environ. Sci. Technol.">
        <title>The Toxicogenome of Hyalella azteca: A Model for Sediment Ecotoxicology and Evolutionary Toxicology.</title>
        <authorList>
            <person name="Poynton H.C."/>
            <person name="Hasenbein S."/>
            <person name="Benoit J.B."/>
            <person name="Sepulveda M.S."/>
            <person name="Poelchau M.F."/>
            <person name="Hughes D.S.T."/>
            <person name="Murali S.C."/>
            <person name="Chen S."/>
            <person name="Glastad K.M."/>
            <person name="Goodisman M.A.D."/>
            <person name="Werren J.H."/>
            <person name="Vineis J.H."/>
            <person name="Bowen J.L."/>
            <person name="Friedrich M."/>
            <person name="Jones J."/>
            <person name="Robertson H.M."/>
            <person name="Feyereisen R."/>
            <person name="Mechler-Hickson A."/>
            <person name="Mathers N."/>
            <person name="Lee C.E."/>
            <person name="Colbourne J.K."/>
            <person name="Biales A."/>
            <person name="Johnston J.S."/>
            <person name="Wellborn G.A."/>
            <person name="Rosendale A.J."/>
            <person name="Cridge A.G."/>
            <person name="Munoz-Torres M.C."/>
            <person name="Bain P.A."/>
            <person name="Manny A.R."/>
            <person name="Major K.M."/>
            <person name="Lambert F.N."/>
            <person name="Vulpe C.D."/>
            <person name="Tuck P."/>
            <person name="Blalock B.J."/>
            <person name="Lin Y.Y."/>
            <person name="Smith M.E."/>
            <person name="Ochoa-Acuna H."/>
            <person name="Chen M.M."/>
            <person name="Childers C.P."/>
            <person name="Qu J."/>
            <person name="Dugan S."/>
            <person name="Lee S.L."/>
            <person name="Chao H."/>
            <person name="Dinh H."/>
            <person name="Han Y."/>
            <person name="Doddapaneni H."/>
            <person name="Worley K.C."/>
            <person name="Muzny D.M."/>
            <person name="Gibbs R.A."/>
            <person name="Richards S."/>
        </authorList>
    </citation>
    <scope>NUCLEOTIDE SEQUENCE</scope>
    <source>
        <strain evidence="7">HAZT.00-mixed</strain>
        <tissue evidence="7">Whole organism</tissue>
    </source>
</reference>
<dbReference type="AlphaFoldDB" id="A0A6A0GZR3"/>
<evidence type="ECO:0000313" key="7">
    <source>
        <dbReference type="EMBL" id="KAA0193416.1"/>
    </source>
</evidence>
<proteinExistence type="predicted"/>
<gene>
    <name evidence="9" type="primary">LOC108669813</name>
    <name evidence="7" type="ORF">HAZT_HAZT000220</name>
</gene>
<evidence type="ECO:0000256" key="5">
    <source>
        <dbReference type="SAM" id="MobiDB-lite"/>
    </source>
</evidence>
<evidence type="ECO:0000256" key="4">
    <source>
        <dbReference type="PROSITE-ProRule" id="PRU00723"/>
    </source>
</evidence>
<reference evidence="7" key="3">
    <citation type="submission" date="2019-06" db="EMBL/GenBank/DDBJ databases">
        <authorList>
            <person name="Poynton C."/>
            <person name="Hasenbein S."/>
            <person name="Benoit J.B."/>
            <person name="Sepulveda M.S."/>
            <person name="Poelchau M.F."/>
            <person name="Murali S.C."/>
            <person name="Chen S."/>
            <person name="Glastad K.M."/>
            <person name="Werren J.H."/>
            <person name="Vineis J.H."/>
            <person name="Bowen J.L."/>
            <person name="Friedrich M."/>
            <person name="Jones J."/>
            <person name="Robertson H.M."/>
            <person name="Feyereisen R."/>
            <person name="Mechler-Hickson A."/>
            <person name="Mathers N."/>
            <person name="Lee C.E."/>
            <person name="Colbourne J.K."/>
            <person name="Biales A."/>
            <person name="Johnston J.S."/>
            <person name="Wellborn G.A."/>
            <person name="Rosendale A.J."/>
            <person name="Cridge A.G."/>
            <person name="Munoz-Torres M.C."/>
            <person name="Bain P.A."/>
            <person name="Manny A.R."/>
            <person name="Major K.M."/>
            <person name="Lambert F.N."/>
            <person name="Vulpe C.D."/>
            <person name="Tuck P."/>
            <person name="Blalock B.J."/>
            <person name="Lin Y.-Y."/>
            <person name="Smith M.E."/>
            <person name="Ochoa-Acuna H."/>
            <person name="Chen M.-J.M."/>
            <person name="Childers C.P."/>
            <person name="Qu J."/>
            <person name="Dugan S."/>
            <person name="Lee S.L."/>
            <person name="Chao H."/>
            <person name="Dinh H."/>
            <person name="Han Y."/>
            <person name="Doddapaneni H."/>
            <person name="Worley K.C."/>
            <person name="Muzny D.M."/>
            <person name="Gibbs R.A."/>
            <person name="Richards S."/>
        </authorList>
    </citation>
    <scope>NUCLEOTIDE SEQUENCE</scope>
    <source>
        <strain evidence="7">HAZT.00-mixed</strain>
        <tissue evidence="7">Whole organism</tissue>
    </source>
</reference>
<reference evidence="9" key="4">
    <citation type="submission" date="2025-04" db="UniProtKB">
        <authorList>
            <consortium name="RefSeq"/>
        </authorList>
    </citation>
    <scope>IDENTIFICATION</scope>
    <source>
        <tissue evidence="9">Whole organism</tissue>
    </source>
</reference>
<dbReference type="Proteomes" id="UP000694843">
    <property type="component" value="Unplaced"/>
</dbReference>
<keyword evidence="3 4" id="KW-0862">Zinc</keyword>
<dbReference type="EMBL" id="JQDR03010992">
    <property type="protein sequence ID" value="KAA0193416.1"/>
    <property type="molecule type" value="Genomic_DNA"/>
</dbReference>
<organism evidence="7">
    <name type="scientific">Hyalella azteca</name>
    <name type="common">Amphipod</name>
    <dbReference type="NCBI Taxonomy" id="294128"/>
    <lineage>
        <taxon>Eukaryota</taxon>
        <taxon>Metazoa</taxon>
        <taxon>Ecdysozoa</taxon>
        <taxon>Arthropoda</taxon>
        <taxon>Crustacea</taxon>
        <taxon>Multicrustacea</taxon>
        <taxon>Malacostraca</taxon>
        <taxon>Eumalacostraca</taxon>
        <taxon>Peracarida</taxon>
        <taxon>Amphipoda</taxon>
        <taxon>Senticaudata</taxon>
        <taxon>Talitrida</taxon>
        <taxon>Talitroidea</taxon>
        <taxon>Hyalellidae</taxon>
        <taxon>Hyalella</taxon>
    </lineage>
</organism>
<dbReference type="RefSeq" id="XP_018012711.1">
    <property type="nucleotide sequence ID" value="XM_018157222.2"/>
</dbReference>